<keyword evidence="6" id="KW-1185">Reference proteome</keyword>
<proteinExistence type="inferred from homology"/>
<dbReference type="EMBL" id="CAUEEQ010077869">
    <property type="protein sequence ID" value="CAJ0966895.1"/>
    <property type="molecule type" value="Genomic_DNA"/>
</dbReference>
<organism evidence="5 6">
    <name type="scientific">Ranitomeya imitator</name>
    <name type="common">mimic poison frog</name>
    <dbReference type="NCBI Taxonomy" id="111125"/>
    <lineage>
        <taxon>Eukaryota</taxon>
        <taxon>Metazoa</taxon>
        <taxon>Chordata</taxon>
        <taxon>Craniata</taxon>
        <taxon>Vertebrata</taxon>
        <taxon>Euteleostomi</taxon>
        <taxon>Amphibia</taxon>
        <taxon>Batrachia</taxon>
        <taxon>Anura</taxon>
        <taxon>Neobatrachia</taxon>
        <taxon>Hyloidea</taxon>
        <taxon>Dendrobatidae</taxon>
        <taxon>Dendrobatinae</taxon>
        <taxon>Ranitomeya</taxon>
    </lineage>
</organism>
<protein>
    <recommendedName>
        <fullName evidence="4">N-CoR GPS2-interacting domain-containing protein</fullName>
    </recommendedName>
</protein>
<dbReference type="InterPro" id="IPR051571">
    <property type="entry name" value="N-CoR_corepressor"/>
</dbReference>
<dbReference type="Proteomes" id="UP001176940">
    <property type="component" value="Unassembled WGS sequence"/>
</dbReference>
<dbReference type="PANTHER" id="PTHR13992">
    <property type="entry name" value="NUCLEAR RECEPTOR CO-REPRESSOR RELATED NCOR"/>
    <property type="match status" value="1"/>
</dbReference>
<evidence type="ECO:0000259" key="4">
    <source>
        <dbReference type="Pfam" id="PF15784"/>
    </source>
</evidence>
<evidence type="ECO:0000256" key="3">
    <source>
        <dbReference type="SAM" id="Coils"/>
    </source>
</evidence>
<sequence length="145" mass="16867">MENGALRIFTQRILEIRRFTSVFVRIPPADLHLRIPIVEQERVFLPCLQLFELILNQVRDDRCITGKLEPVSPSSPPHVDGELDLLPTRLSKEELIQNMDRVDREITMVEQQISKLKKKQLLNRFYARVASIYIGIWSPSCAAER</sequence>
<comment type="similarity">
    <text evidence="1">Belongs to the N-CoR nuclear receptor corepressors family.</text>
</comment>
<evidence type="ECO:0000313" key="5">
    <source>
        <dbReference type="EMBL" id="CAJ0966895.1"/>
    </source>
</evidence>
<dbReference type="PANTHER" id="PTHR13992:SF21">
    <property type="entry name" value="NUCLEAR RECEPTOR COREPRESSOR 2"/>
    <property type="match status" value="1"/>
</dbReference>
<comment type="caution">
    <text evidence="5">The sequence shown here is derived from an EMBL/GenBank/DDBJ whole genome shotgun (WGS) entry which is preliminary data.</text>
</comment>
<keyword evidence="2 3" id="KW-0175">Coiled coil</keyword>
<name>A0ABN9MJT5_9NEOB</name>
<dbReference type="InterPro" id="IPR031557">
    <property type="entry name" value="N-CoR_GPS2_interact"/>
</dbReference>
<gene>
    <name evidence="5" type="ORF">RIMI_LOCUS21786428</name>
</gene>
<accession>A0ABN9MJT5</accession>
<dbReference type="Pfam" id="PF15784">
    <property type="entry name" value="GPS2_interact"/>
    <property type="match status" value="1"/>
</dbReference>
<evidence type="ECO:0000256" key="2">
    <source>
        <dbReference type="ARBA" id="ARBA00023054"/>
    </source>
</evidence>
<evidence type="ECO:0000256" key="1">
    <source>
        <dbReference type="ARBA" id="ARBA00010097"/>
    </source>
</evidence>
<evidence type="ECO:0000313" key="6">
    <source>
        <dbReference type="Proteomes" id="UP001176940"/>
    </source>
</evidence>
<feature type="coiled-coil region" evidence="3">
    <location>
        <begin position="92"/>
        <end position="119"/>
    </location>
</feature>
<feature type="domain" description="N-CoR GPS2-interacting" evidence="4">
    <location>
        <begin position="65"/>
        <end position="120"/>
    </location>
</feature>
<dbReference type="Gene3D" id="1.20.5.430">
    <property type="match status" value="1"/>
</dbReference>
<reference evidence="5" key="1">
    <citation type="submission" date="2023-07" db="EMBL/GenBank/DDBJ databases">
        <authorList>
            <person name="Stuckert A."/>
        </authorList>
    </citation>
    <scope>NUCLEOTIDE SEQUENCE</scope>
</reference>